<dbReference type="Gene3D" id="1.10.150.240">
    <property type="entry name" value="Putative phosphatase, domain 2"/>
    <property type="match status" value="1"/>
</dbReference>
<keyword evidence="2" id="KW-1185">Reference proteome</keyword>
<dbReference type="InterPro" id="IPR036412">
    <property type="entry name" value="HAD-like_sf"/>
</dbReference>
<dbReference type="InterPro" id="IPR006439">
    <property type="entry name" value="HAD-SF_hydro_IA"/>
</dbReference>
<dbReference type="SUPFAM" id="SSF56784">
    <property type="entry name" value="HAD-like"/>
    <property type="match status" value="1"/>
</dbReference>
<dbReference type="Gene3D" id="3.40.50.1000">
    <property type="entry name" value="HAD superfamily/HAD-like"/>
    <property type="match status" value="1"/>
</dbReference>
<protein>
    <submittedName>
        <fullName evidence="1">HAD family hydrolase</fullName>
    </submittedName>
</protein>
<dbReference type="Pfam" id="PF00702">
    <property type="entry name" value="Hydrolase"/>
    <property type="match status" value="1"/>
</dbReference>
<sequence>MNLIFDLGNVLVRWDPVAITRSVVPGPGAVRLAEHLFAHSDWLDVDRGVLTLEQATARAVERTDVDEHIVAGAFAAVAPSLQPLPESVALLRELQSQGHALYALSNMGHDSAHWLAQHAPFWDAFRGVVISAQEQLIKPEAALFERLLQRYALSAAECVFIDDSQANVDAARALGMTALHFTDAASCRAELVQLGALPA</sequence>
<dbReference type="PANTHER" id="PTHR43611">
    <property type="entry name" value="ALPHA-D-GLUCOSE 1-PHOSPHATE PHOSPHATASE"/>
    <property type="match status" value="1"/>
</dbReference>
<dbReference type="NCBIfam" id="TIGR01509">
    <property type="entry name" value="HAD-SF-IA-v3"/>
    <property type="match status" value="1"/>
</dbReference>
<reference evidence="2" key="1">
    <citation type="journal article" date="2019" name="Int. J. Syst. Evol. Microbiol.">
        <title>The Global Catalogue of Microorganisms (GCM) 10K type strain sequencing project: providing services to taxonomists for standard genome sequencing and annotation.</title>
        <authorList>
            <consortium name="The Broad Institute Genomics Platform"/>
            <consortium name="The Broad Institute Genome Sequencing Center for Infectious Disease"/>
            <person name="Wu L."/>
            <person name="Ma J."/>
        </authorList>
    </citation>
    <scope>NUCLEOTIDE SEQUENCE [LARGE SCALE GENOMIC DNA]</scope>
    <source>
        <strain evidence="2">CCUG 54939</strain>
    </source>
</reference>
<evidence type="ECO:0000313" key="2">
    <source>
        <dbReference type="Proteomes" id="UP001595692"/>
    </source>
</evidence>
<dbReference type="Proteomes" id="UP001595692">
    <property type="component" value="Unassembled WGS sequence"/>
</dbReference>
<name>A0ABV8CJG1_9GAMM</name>
<dbReference type="EMBL" id="JBHSAF010000001">
    <property type="protein sequence ID" value="MFC3912296.1"/>
    <property type="molecule type" value="Genomic_DNA"/>
</dbReference>
<dbReference type="CDD" id="cd02603">
    <property type="entry name" value="HAD_sEH-N_like"/>
    <property type="match status" value="1"/>
</dbReference>
<dbReference type="GO" id="GO:0016787">
    <property type="term" value="F:hydrolase activity"/>
    <property type="evidence" value="ECO:0007669"/>
    <property type="project" value="UniProtKB-KW"/>
</dbReference>
<proteinExistence type="predicted"/>
<organism evidence="1 2">
    <name type="scientific">Pseudaeromonas sharmana</name>
    <dbReference type="NCBI Taxonomy" id="328412"/>
    <lineage>
        <taxon>Bacteria</taxon>
        <taxon>Pseudomonadati</taxon>
        <taxon>Pseudomonadota</taxon>
        <taxon>Gammaproteobacteria</taxon>
        <taxon>Aeromonadales</taxon>
        <taxon>Aeromonadaceae</taxon>
        <taxon>Pseudaeromonas</taxon>
    </lineage>
</organism>
<dbReference type="InterPro" id="IPR023214">
    <property type="entry name" value="HAD_sf"/>
</dbReference>
<keyword evidence="1" id="KW-0378">Hydrolase</keyword>
<evidence type="ECO:0000313" key="1">
    <source>
        <dbReference type="EMBL" id="MFC3912296.1"/>
    </source>
</evidence>
<dbReference type="InterPro" id="IPR023198">
    <property type="entry name" value="PGP-like_dom2"/>
</dbReference>
<comment type="caution">
    <text evidence="1">The sequence shown here is derived from an EMBL/GenBank/DDBJ whole genome shotgun (WGS) entry which is preliminary data.</text>
</comment>
<gene>
    <name evidence="1" type="ORF">ACFOSS_02300</name>
</gene>
<dbReference type="RefSeq" id="WP_377150647.1">
    <property type="nucleotide sequence ID" value="NZ_JBHSAF010000001.1"/>
</dbReference>
<accession>A0ABV8CJG1</accession>
<dbReference type="PANTHER" id="PTHR43611:SF3">
    <property type="entry name" value="FLAVIN MONONUCLEOTIDE HYDROLASE 1, CHLOROPLATIC"/>
    <property type="match status" value="1"/>
</dbReference>